<name>A0AAU9DE07_9FUSO</name>
<dbReference type="InterPro" id="IPR039356">
    <property type="entry name" value="YfbR/HDDC2"/>
</dbReference>
<dbReference type="SUPFAM" id="SSF109604">
    <property type="entry name" value="HD-domain/PDEase-like"/>
    <property type="match status" value="1"/>
</dbReference>
<dbReference type="RefSeq" id="WP_307905353.1">
    <property type="nucleotide sequence ID" value="NZ_AP027059.1"/>
</dbReference>
<dbReference type="InterPro" id="IPR006674">
    <property type="entry name" value="HD_domain"/>
</dbReference>
<sequence>MTNRLKKQIEFIREIDKIKEIYRHTSLFGKDRKENDAEHSWHICVMAIVLSEYSNEKNMDMLKILKMLLIHDLIEIYSGDYIVYTEKEVEKEKKEKEGAEKIFSILPEDQSKEFKDIWVEFEERKTIEAKFARVLDRLEPILQNYYNKGDSWVKYNISAEKIIEKNRIIKDGSEEIWKYVEGMINEYLEKGIIK</sequence>
<dbReference type="PANTHER" id="PTHR11845:SF13">
    <property type="entry name" value="5'-DEOXYNUCLEOTIDASE HDDC2"/>
    <property type="match status" value="1"/>
</dbReference>
<dbReference type="Proteomes" id="UP001321582">
    <property type="component" value="Chromosome"/>
</dbReference>
<dbReference type="GO" id="GO:0002953">
    <property type="term" value="F:5'-deoxynucleotidase activity"/>
    <property type="evidence" value="ECO:0007669"/>
    <property type="project" value="InterPro"/>
</dbReference>
<organism evidence="4 5">
    <name type="scientific">Haliovirga abyssi</name>
    <dbReference type="NCBI Taxonomy" id="2996794"/>
    <lineage>
        <taxon>Bacteria</taxon>
        <taxon>Fusobacteriati</taxon>
        <taxon>Fusobacteriota</taxon>
        <taxon>Fusobacteriia</taxon>
        <taxon>Fusobacteriales</taxon>
        <taxon>Haliovirgaceae</taxon>
        <taxon>Haliovirga</taxon>
    </lineage>
</organism>
<keyword evidence="5" id="KW-1185">Reference proteome</keyword>
<dbReference type="KEGG" id="haby:HLVA_09920"/>
<evidence type="ECO:0000256" key="2">
    <source>
        <dbReference type="ARBA" id="ARBA00022801"/>
    </source>
</evidence>
<dbReference type="Gene3D" id="1.10.3210.10">
    <property type="entry name" value="Hypothetical protein af1432"/>
    <property type="match status" value="1"/>
</dbReference>
<protein>
    <submittedName>
        <fullName evidence="4">Hydrolase</fullName>
    </submittedName>
</protein>
<accession>A0AAU9DE07</accession>
<dbReference type="EMBL" id="AP027059">
    <property type="protein sequence ID" value="BDU50423.1"/>
    <property type="molecule type" value="Genomic_DNA"/>
</dbReference>
<evidence type="ECO:0000313" key="5">
    <source>
        <dbReference type="Proteomes" id="UP001321582"/>
    </source>
</evidence>
<keyword evidence="2 4" id="KW-0378">Hydrolase</keyword>
<evidence type="ECO:0000259" key="3">
    <source>
        <dbReference type="Pfam" id="PF13023"/>
    </source>
</evidence>
<reference evidence="4 5" key="1">
    <citation type="submission" date="2022-11" db="EMBL/GenBank/DDBJ databases">
        <title>Haliovirga abyssi gen. nov., sp. nov., a mesophilic fermentative bacterium isolated from the Iheya North hydrothermal field and the proposal of Haliovirgaceae fam. nov.</title>
        <authorList>
            <person name="Miyazaki U."/>
            <person name="Tame A."/>
            <person name="Miyazaki J."/>
            <person name="Takai K."/>
            <person name="Sawayama S."/>
            <person name="Kitajima M."/>
            <person name="Okamoto A."/>
            <person name="Nakagawa S."/>
        </authorList>
    </citation>
    <scope>NUCLEOTIDE SEQUENCE [LARGE SCALE GENOMIC DNA]</scope>
    <source>
        <strain evidence="4 5">IC12</strain>
    </source>
</reference>
<dbReference type="GO" id="GO:0046872">
    <property type="term" value="F:metal ion binding"/>
    <property type="evidence" value="ECO:0007669"/>
    <property type="project" value="UniProtKB-KW"/>
</dbReference>
<dbReference type="Pfam" id="PF13023">
    <property type="entry name" value="HD_3"/>
    <property type="match status" value="1"/>
</dbReference>
<feature type="domain" description="HD" evidence="3">
    <location>
        <begin position="15"/>
        <end position="177"/>
    </location>
</feature>
<evidence type="ECO:0000256" key="1">
    <source>
        <dbReference type="ARBA" id="ARBA00022723"/>
    </source>
</evidence>
<gene>
    <name evidence="4" type="ORF">HLVA_09920</name>
</gene>
<dbReference type="PANTHER" id="PTHR11845">
    <property type="entry name" value="5'-DEOXYNUCLEOTIDASE HDDC2"/>
    <property type="match status" value="1"/>
</dbReference>
<proteinExistence type="predicted"/>
<dbReference type="GO" id="GO:0005737">
    <property type="term" value="C:cytoplasm"/>
    <property type="evidence" value="ECO:0007669"/>
    <property type="project" value="TreeGrafter"/>
</dbReference>
<dbReference type="AlphaFoldDB" id="A0AAU9DE07"/>
<evidence type="ECO:0000313" key="4">
    <source>
        <dbReference type="EMBL" id="BDU50423.1"/>
    </source>
</evidence>
<keyword evidence="1" id="KW-0479">Metal-binding</keyword>